<proteinExistence type="predicted"/>
<gene>
    <name evidence="1" type="ORF">BV25DRAFT_1829914</name>
</gene>
<sequence>MRSARRVACCAPLGKLPFLIYDTTPTSSRITELPPSVLLKIFELTKQRGPFDFAVNYALPELALVCKSWLAVARTALYTEVYLGANLDDFVLSVEEFLETVSSSPSLAARVHGITYGSHYMRRTELLNLALIIECCSTLNLRRLKIWGWNGYELEELRAAMKKAVKLQSLELCRRSLTDMECDRFATIPQFFVMLHCWPQLQSLSLWQEVLMWDSLEDKDDPSLPAGFDRKKDVSFPVTAGASRTSKSSTMSEIFRKGTCSHSRASRLTFRLSLYPSASSSGPRTLLRLVCGNLPSRASSSRGTTRLVRRTRPSSSKKLWRD</sequence>
<dbReference type="Proteomes" id="UP000814140">
    <property type="component" value="Unassembled WGS sequence"/>
</dbReference>
<name>A0ACB8SS44_9AGAM</name>
<dbReference type="EMBL" id="MU277233">
    <property type="protein sequence ID" value="KAI0058673.1"/>
    <property type="molecule type" value="Genomic_DNA"/>
</dbReference>
<accession>A0ACB8SS44</accession>
<organism evidence="1 2">
    <name type="scientific">Artomyces pyxidatus</name>
    <dbReference type="NCBI Taxonomy" id="48021"/>
    <lineage>
        <taxon>Eukaryota</taxon>
        <taxon>Fungi</taxon>
        <taxon>Dikarya</taxon>
        <taxon>Basidiomycota</taxon>
        <taxon>Agaricomycotina</taxon>
        <taxon>Agaricomycetes</taxon>
        <taxon>Russulales</taxon>
        <taxon>Auriscalpiaceae</taxon>
        <taxon>Artomyces</taxon>
    </lineage>
</organism>
<comment type="caution">
    <text evidence="1">The sequence shown here is derived from an EMBL/GenBank/DDBJ whole genome shotgun (WGS) entry which is preliminary data.</text>
</comment>
<keyword evidence="2" id="KW-1185">Reference proteome</keyword>
<reference evidence="1" key="1">
    <citation type="submission" date="2021-03" db="EMBL/GenBank/DDBJ databases">
        <authorList>
            <consortium name="DOE Joint Genome Institute"/>
            <person name="Ahrendt S."/>
            <person name="Looney B.P."/>
            <person name="Miyauchi S."/>
            <person name="Morin E."/>
            <person name="Drula E."/>
            <person name="Courty P.E."/>
            <person name="Chicoki N."/>
            <person name="Fauchery L."/>
            <person name="Kohler A."/>
            <person name="Kuo A."/>
            <person name="Labutti K."/>
            <person name="Pangilinan J."/>
            <person name="Lipzen A."/>
            <person name="Riley R."/>
            <person name="Andreopoulos W."/>
            <person name="He G."/>
            <person name="Johnson J."/>
            <person name="Barry K.W."/>
            <person name="Grigoriev I.V."/>
            <person name="Nagy L."/>
            <person name="Hibbett D."/>
            <person name="Henrissat B."/>
            <person name="Matheny P.B."/>
            <person name="Labbe J."/>
            <person name="Martin F."/>
        </authorList>
    </citation>
    <scope>NUCLEOTIDE SEQUENCE</scope>
    <source>
        <strain evidence="1">HHB10654</strain>
    </source>
</reference>
<protein>
    <submittedName>
        <fullName evidence="1">Uncharacterized protein</fullName>
    </submittedName>
</protein>
<evidence type="ECO:0000313" key="2">
    <source>
        <dbReference type="Proteomes" id="UP000814140"/>
    </source>
</evidence>
<evidence type="ECO:0000313" key="1">
    <source>
        <dbReference type="EMBL" id="KAI0058673.1"/>
    </source>
</evidence>
<reference evidence="1" key="2">
    <citation type="journal article" date="2022" name="New Phytol.">
        <title>Evolutionary transition to the ectomycorrhizal habit in the genomes of a hyperdiverse lineage of mushroom-forming fungi.</title>
        <authorList>
            <person name="Looney B."/>
            <person name="Miyauchi S."/>
            <person name="Morin E."/>
            <person name="Drula E."/>
            <person name="Courty P.E."/>
            <person name="Kohler A."/>
            <person name="Kuo A."/>
            <person name="LaButti K."/>
            <person name="Pangilinan J."/>
            <person name="Lipzen A."/>
            <person name="Riley R."/>
            <person name="Andreopoulos W."/>
            <person name="He G."/>
            <person name="Johnson J."/>
            <person name="Nolan M."/>
            <person name="Tritt A."/>
            <person name="Barry K.W."/>
            <person name="Grigoriev I.V."/>
            <person name="Nagy L.G."/>
            <person name="Hibbett D."/>
            <person name="Henrissat B."/>
            <person name="Matheny P.B."/>
            <person name="Labbe J."/>
            <person name="Martin F.M."/>
        </authorList>
    </citation>
    <scope>NUCLEOTIDE SEQUENCE</scope>
    <source>
        <strain evidence="1">HHB10654</strain>
    </source>
</reference>